<gene>
    <name evidence="1" type="ORF">CFOL_v3_24058</name>
</gene>
<dbReference type="AlphaFoldDB" id="A0A1Q3CKJ0"/>
<proteinExistence type="predicted"/>
<comment type="caution">
    <text evidence="1">The sequence shown here is derived from an EMBL/GenBank/DDBJ whole genome shotgun (WGS) entry which is preliminary data.</text>
</comment>
<keyword evidence="2" id="KW-1185">Reference proteome</keyword>
<accession>A0A1Q3CKJ0</accession>
<evidence type="ECO:0000313" key="1">
    <source>
        <dbReference type="EMBL" id="GAV80598.1"/>
    </source>
</evidence>
<dbReference type="PANTHER" id="PTHR31579">
    <property type="entry name" value="OS03G0796600 PROTEIN"/>
    <property type="match status" value="1"/>
</dbReference>
<dbReference type="FunCoup" id="A0A1Q3CKJ0">
    <property type="interactions" value="63"/>
</dbReference>
<dbReference type="Pfam" id="PF04720">
    <property type="entry name" value="PDDEXK_6"/>
    <property type="match status" value="1"/>
</dbReference>
<sequence>MAKNSVSLSHQNSNEILKFVDGRASFAYVVFGLLEESPEVAFDSCDIDQTSLDNNSCNAQVNKAFWETQVQLLQATIYRTSPLESKIRQSTKKALKEITLVGVQCVCQRPVTGICRNCLQREISIRLQNDGYNCAICKSKWKSSPEIPAGEHTYLEVVDKSSSEKGKLTRVIIELNFRSEFEMVRPSEEYNGLISHLPEVFVGKAERLRALIKILCASAKKCMKEKNMHLGPWRRQEYMQAKWFGTCYTTTPTPTPEPLLVGYSGRPPKPRASMLTFDLVDKLPGLLCPVVEVV</sequence>
<protein>
    <submittedName>
        <fullName evidence="1">DUF506 domain-containing protein</fullName>
    </submittedName>
</protein>
<dbReference type="STRING" id="3775.A0A1Q3CKJ0"/>
<evidence type="ECO:0000313" key="2">
    <source>
        <dbReference type="Proteomes" id="UP000187406"/>
    </source>
</evidence>
<dbReference type="PANTHER" id="PTHR31579:SF58">
    <property type="entry name" value="PLANT-SPECIFIC DOMAIN TIGR01615 FAMILY PROTEIN"/>
    <property type="match status" value="1"/>
</dbReference>
<dbReference type="EMBL" id="BDDD01002217">
    <property type="protein sequence ID" value="GAV80598.1"/>
    <property type="molecule type" value="Genomic_DNA"/>
</dbReference>
<dbReference type="OrthoDB" id="691424at2759"/>
<dbReference type="InParanoid" id="A0A1Q3CKJ0"/>
<dbReference type="Proteomes" id="UP000187406">
    <property type="component" value="Unassembled WGS sequence"/>
</dbReference>
<reference evidence="2" key="1">
    <citation type="submission" date="2016-04" db="EMBL/GenBank/DDBJ databases">
        <title>Cephalotus genome sequencing.</title>
        <authorList>
            <person name="Fukushima K."/>
            <person name="Hasebe M."/>
            <person name="Fang X."/>
        </authorList>
    </citation>
    <scope>NUCLEOTIDE SEQUENCE [LARGE SCALE GENOMIC DNA]</scope>
    <source>
        <strain evidence="2">cv. St1</strain>
    </source>
</reference>
<dbReference type="InterPro" id="IPR006502">
    <property type="entry name" value="PDDEXK-like"/>
</dbReference>
<name>A0A1Q3CKJ0_CEPFO</name>
<organism evidence="1 2">
    <name type="scientific">Cephalotus follicularis</name>
    <name type="common">Albany pitcher plant</name>
    <dbReference type="NCBI Taxonomy" id="3775"/>
    <lineage>
        <taxon>Eukaryota</taxon>
        <taxon>Viridiplantae</taxon>
        <taxon>Streptophyta</taxon>
        <taxon>Embryophyta</taxon>
        <taxon>Tracheophyta</taxon>
        <taxon>Spermatophyta</taxon>
        <taxon>Magnoliopsida</taxon>
        <taxon>eudicotyledons</taxon>
        <taxon>Gunneridae</taxon>
        <taxon>Pentapetalae</taxon>
        <taxon>rosids</taxon>
        <taxon>fabids</taxon>
        <taxon>Oxalidales</taxon>
        <taxon>Cephalotaceae</taxon>
        <taxon>Cephalotus</taxon>
    </lineage>
</organism>
<dbReference type="NCBIfam" id="TIGR01615">
    <property type="entry name" value="A_thal_3542"/>
    <property type="match status" value="1"/>
</dbReference>